<organism evidence="3 4">
    <name type="scientific">Paraburkholderia azotifigens</name>
    <dbReference type="NCBI Taxonomy" id="2057004"/>
    <lineage>
        <taxon>Bacteria</taxon>
        <taxon>Pseudomonadati</taxon>
        <taxon>Pseudomonadota</taxon>
        <taxon>Betaproteobacteria</taxon>
        <taxon>Burkholderiales</taxon>
        <taxon>Burkholderiaceae</taxon>
        <taxon>Paraburkholderia</taxon>
    </lineage>
</organism>
<keyword evidence="1" id="KW-0472">Membrane</keyword>
<reference evidence="3 4" key="1">
    <citation type="journal article" date="2018" name="Int. J. Syst. Evol. Microbiol.">
        <title>Paraburkholderia azotifigens sp. nov., a nitrogen-fixing bacterium isolated from paddy soil.</title>
        <authorList>
            <person name="Choi G.M."/>
            <person name="Im W.T."/>
        </authorList>
    </citation>
    <scope>NUCLEOTIDE SEQUENCE [LARGE SCALE GENOMIC DNA]</scope>
    <source>
        <strain evidence="3 4">NF 2-5-3</strain>
    </source>
</reference>
<reference evidence="3" key="2">
    <citation type="submission" date="2019-08" db="EMBL/GenBank/DDBJ databases">
        <authorList>
            <person name="Im W.-T."/>
        </authorList>
    </citation>
    <scope>NUCLEOTIDE SEQUENCE</scope>
    <source>
        <strain evidence="3">NF 2-5-3</strain>
    </source>
</reference>
<dbReference type="Proteomes" id="UP000321776">
    <property type="component" value="Unassembled WGS sequence"/>
</dbReference>
<feature type="transmembrane region" description="Helical" evidence="1">
    <location>
        <begin position="12"/>
        <end position="29"/>
    </location>
</feature>
<comment type="caution">
    <text evidence="3">The sequence shown here is derived from an EMBL/GenBank/DDBJ whole genome shotgun (WGS) entry which is preliminary data.</text>
</comment>
<sequence length="229" mass="26027">MDDTPDKLRRNVVVLAAAILAIAFFNLSFRPTGTLLGFAEVGQVSPFNVWLALAIVLCYLFLRYRFANETLDEWFQIVDEFKRIRYQVVTQQVATAVRRYFLHGQRVPWFQDFDAFIDGEIVTRMQRDGNARRIRSLTASPENEANQSWWQGRAGITFEVEWTSGVYGRSGGHMPGFSFPARVRARVILLCIVRAAVSSRVGVDVAVPYTLSALAMLVCLFKLAFFFPV</sequence>
<protein>
    <submittedName>
        <fullName evidence="3">Uncharacterized protein</fullName>
    </submittedName>
</protein>
<keyword evidence="1" id="KW-1133">Transmembrane helix</keyword>
<dbReference type="EMBL" id="VOQS01000003">
    <property type="protein sequence ID" value="TXC84493.1"/>
    <property type="molecule type" value="Genomic_DNA"/>
</dbReference>
<dbReference type="EMBL" id="JAZHGA010000032">
    <property type="protein sequence ID" value="MEM5344286.1"/>
    <property type="molecule type" value="Genomic_DNA"/>
</dbReference>
<gene>
    <name evidence="3" type="ORF">FRZ40_29930</name>
    <name evidence="2" type="ORF">V4C56_32265</name>
</gene>
<reference evidence="2 5" key="3">
    <citation type="submission" date="2024-01" db="EMBL/GenBank/DDBJ databases">
        <title>The diversity of rhizobia nodulating Mimosa spp. in eleven states of Brazil covering several biomes is determined by host plant, location, and edaphic factors.</title>
        <authorList>
            <person name="Rouws L."/>
            <person name="Barauna A."/>
            <person name="Beukes C."/>
            <person name="De Faria S.M."/>
            <person name="Gross E."/>
            <person name="Dos Reis Junior F.B."/>
            <person name="Simon M."/>
            <person name="Maluk M."/>
            <person name="Odee D.W."/>
            <person name="Kenicer G."/>
            <person name="Young J.P.W."/>
            <person name="Reis V.M."/>
            <person name="Zilli J."/>
            <person name="James E.K."/>
        </authorList>
    </citation>
    <scope>NUCLEOTIDE SEQUENCE [LARGE SCALE GENOMIC DNA]</scope>
    <source>
        <strain evidence="2 5">JPY530</strain>
    </source>
</reference>
<feature type="transmembrane region" description="Helical" evidence="1">
    <location>
        <begin position="41"/>
        <end position="62"/>
    </location>
</feature>
<evidence type="ECO:0000313" key="2">
    <source>
        <dbReference type="EMBL" id="MEM5344286.1"/>
    </source>
</evidence>
<dbReference type="AlphaFoldDB" id="A0A5C6VGM5"/>
<keyword evidence="5" id="KW-1185">Reference proteome</keyword>
<dbReference type="Proteomes" id="UP001481677">
    <property type="component" value="Unassembled WGS sequence"/>
</dbReference>
<dbReference type="RefSeq" id="WP_147236512.1">
    <property type="nucleotide sequence ID" value="NZ_JAZHFZ010000045.1"/>
</dbReference>
<evidence type="ECO:0000313" key="5">
    <source>
        <dbReference type="Proteomes" id="UP001481677"/>
    </source>
</evidence>
<proteinExistence type="predicted"/>
<feature type="transmembrane region" description="Helical" evidence="1">
    <location>
        <begin position="209"/>
        <end position="227"/>
    </location>
</feature>
<name>A0A5C6VGM5_9BURK</name>
<accession>A0A5C6VGM5</accession>
<evidence type="ECO:0000313" key="4">
    <source>
        <dbReference type="Proteomes" id="UP000321776"/>
    </source>
</evidence>
<keyword evidence="1" id="KW-0812">Transmembrane</keyword>
<evidence type="ECO:0000313" key="3">
    <source>
        <dbReference type="EMBL" id="TXC84493.1"/>
    </source>
</evidence>
<evidence type="ECO:0000256" key="1">
    <source>
        <dbReference type="SAM" id="Phobius"/>
    </source>
</evidence>